<evidence type="ECO:0000313" key="4">
    <source>
        <dbReference type="EMBL" id="MFC4291130.1"/>
    </source>
</evidence>
<dbReference type="PANTHER" id="PTHR43877">
    <property type="entry name" value="AMINOALKYLPHOSPHONATE N-ACETYLTRANSFERASE-RELATED-RELATED"/>
    <property type="match status" value="1"/>
</dbReference>
<dbReference type="RefSeq" id="WP_381420725.1">
    <property type="nucleotide sequence ID" value="NZ_JBHSDH010000010.1"/>
</dbReference>
<keyword evidence="1 4" id="KW-0808">Transferase</keyword>
<dbReference type="CDD" id="cd04301">
    <property type="entry name" value="NAT_SF"/>
    <property type="match status" value="1"/>
</dbReference>
<dbReference type="InterPro" id="IPR000182">
    <property type="entry name" value="GNAT_dom"/>
</dbReference>
<gene>
    <name evidence="4" type="ORF">ACFOWX_01745</name>
</gene>
<dbReference type="Pfam" id="PF00583">
    <property type="entry name" value="Acetyltransf_1"/>
    <property type="match status" value="1"/>
</dbReference>
<dbReference type="InterPro" id="IPR016181">
    <property type="entry name" value="Acyl_CoA_acyltransferase"/>
</dbReference>
<dbReference type="SUPFAM" id="SSF55729">
    <property type="entry name" value="Acyl-CoA N-acyltransferases (Nat)"/>
    <property type="match status" value="1"/>
</dbReference>
<dbReference type="EC" id="2.3.-.-" evidence="4"/>
<dbReference type="PROSITE" id="PS51186">
    <property type="entry name" value="GNAT"/>
    <property type="match status" value="1"/>
</dbReference>
<reference evidence="5" key="1">
    <citation type="journal article" date="2019" name="Int. J. Syst. Evol. Microbiol.">
        <title>The Global Catalogue of Microorganisms (GCM) 10K type strain sequencing project: providing services to taxonomists for standard genome sequencing and annotation.</title>
        <authorList>
            <consortium name="The Broad Institute Genomics Platform"/>
            <consortium name="The Broad Institute Genome Sequencing Center for Infectious Disease"/>
            <person name="Wu L."/>
            <person name="Ma J."/>
        </authorList>
    </citation>
    <scope>NUCLEOTIDE SEQUENCE [LARGE SCALE GENOMIC DNA]</scope>
    <source>
        <strain evidence="5">CECT 8531</strain>
    </source>
</reference>
<organism evidence="4 5">
    <name type="scientific">Sphingorhabdus arenilitoris</name>
    <dbReference type="NCBI Taxonomy" id="1490041"/>
    <lineage>
        <taxon>Bacteria</taxon>
        <taxon>Pseudomonadati</taxon>
        <taxon>Pseudomonadota</taxon>
        <taxon>Alphaproteobacteria</taxon>
        <taxon>Sphingomonadales</taxon>
        <taxon>Sphingomonadaceae</taxon>
        <taxon>Sphingorhabdus</taxon>
    </lineage>
</organism>
<comment type="caution">
    <text evidence="4">The sequence shown here is derived from an EMBL/GenBank/DDBJ whole genome shotgun (WGS) entry which is preliminary data.</text>
</comment>
<evidence type="ECO:0000256" key="2">
    <source>
        <dbReference type="ARBA" id="ARBA00023315"/>
    </source>
</evidence>
<dbReference type="InterPro" id="IPR050832">
    <property type="entry name" value="Bact_Acetyltransf"/>
</dbReference>
<keyword evidence="5" id="KW-1185">Reference proteome</keyword>
<proteinExistence type="predicted"/>
<evidence type="ECO:0000256" key="1">
    <source>
        <dbReference type="ARBA" id="ARBA00022679"/>
    </source>
</evidence>
<dbReference type="Proteomes" id="UP001595887">
    <property type="component" value="Unassembled WGS sequence"/>
</dbReference>
<dbReference type="GO" id="GO:0016746">
    <property type="term" value="F:acyltransferase activity"/>
    <property type="evidence" value="ECO:0007669"/>
    <property type="project" value="UniProtKB-KW"/>
</dbReference>
<dbReference type="EMBL" id="JBHSDH010000010">
    <property type="protein sequence ID" value="MFC4291130.1"/>
    <property type="molecule type" value="Genomic_DNA"/>
</dbReference>
<evidence type="ECO:0000313" key="5">
    <source>
        <dbReference type="Proteomes" id="UP001595887"/>
    </source>
</evidence>
<sequence>MPIFYRSPVAADVEALAALGRETFCDTFAHLYAAEDLTAFLEQAYSVPSVQADFDNPRLYYQVAEDNGQLVGYCKIGDGVTLDYDPQGRRVVELKQLYLRADYFGQAVAGRLMDWALEKAAALNADDMLLSVFSENPRAQRFYQKYGFAHVADTIFMVGNHEDHEFLYLKKLK</sequence>
<name>A0ABV8RFA6_9SPHN</name>
<feature type="domain" description="N-acetyltransferase" evidence="3">
    <location>
        <begin position="3"/>
        <end position="173"/>
    </location>
</feature>
<dbReference type="Gene3D" id="3.40.630.30">
    <property type="match status" value="1"/>
</dbReference>
<protein>
    <submittedName>
        <fullName evidence="4">GNAT family N-acetyltransferase</fullName>
        <ecNumber evidence="4">2.3.-.-</ecNumber>
    </submittedName>
</protein>
<accession>A0ABV8RFA6</accession>
<keyword evidence="2 4" id="KW-0012">Acyltransferase</keyword>
<evidence type="ECO:0000259" key="3">
    <source>
        <dbReference type="PROSITE" id="PS51186"/>
    </source>
</evidence>